<feature type="non-terminal residue" evidence="2">
    <location>
        <position position="1"/>
    </location>
</feature>
<feature type="region of interest" description="Disordered" evidence="1">
    <location>
        <begin position="21"/>
        <end position="46"/>
    </location>
</feature>
<protein>
    <submittedName>
        <fullName evidence="2">Uncharacterized protein</fullName>
    </submittedName>
</protein>
<evidence type="ECO:0000313" key="3">
    <source>
        <dbReference type="Proteomes" id="UP001176521"/>
    </source>
</evidence>
<feature type="region of interest" description="Disordered" evidence="1">
    <location>
        <begin position="535"/>
        <end position="576"/>
    </location>
</feature>
<dbReference type="AlphaFoldDB" id="A0AAN6JGT3"/>
<feature type="compositionally biased region" description="Polar residues" evidence="1">
    <location>
        <begin position="303"/>
        <end position="335"/>
    </location>
</feature>
<sequence>AVCGHLRSLALRTYEEAEAQEEEELSALQREEDLKSGPTANKRLSAMGPKLKNSLALWELGADDDTEASGNTGGSFDPFAKRPSTDIRELDWADIRRAGSAAPATPAKDAVPTGPSSLASTFFGRPSRDYAWSQKHDASGVAMGAEFTDSTTPARAFHPLAMPRHRPPRSDPTARGRRPSPVRRRRVCSRGLGWARLRAGWGPADMRPACPWACRSRPTEDTWAASARPAPASAAARLSMPGSASSSMGKKSKLAKALRLGNRMSAASGGSGSGVQMNHHAPVGMCPSHPRESGSGLADDDSSIVSPTRPISNASHPHGSSSHQAPSLSTQQQQGDVRAALARVVLAPRRIAAPTQDGNWRKPGLLSPRTTSLDVSPPLSGGGVSTSVSTSSSSSSGLKSSSRTPMPTSPTATRLGSVGAPASSAVPRATDSLFLPLSSLPSSGVMQSDSELTITDPRGGLGGPERYASSPPVGADSQGHGLPGTAATGALGLTTCSSGGDHTEANANTSNDSSYPRPGQAEGLTYRLISLEEARANQAREREERNARSARGKAIGVGGGGAAGPVASHGLGLAAA</sequence>
<organism evidence="2 3">
    <name type="scientific">Tilletia horrida</name>
    <dbReference type="NCBI Taxonomy" id="155126"/>
    <lineage>
        <taxon>Eukaryota</taxon>
        <taxon>Fungi</taxon>
        <taxon>Dikarya</taxon>
        <taxon>Basidiomycota</taxon>
        <taxon>Ustilaginomycotina</taxon>
        <taxon>Exobasidiomycetes</taxon>
        <taxon>Tilletiales</taxon>
        <taxon>Tilletiaceae</taxon>
        <taxon>Tilletia</taxon>
    </lineage>
</organism>
<feature type="compositionally biased region" description="Polar residues" evidence="1">
    <location>
        <begin position="444"/>
        <end position="453"/>
    </location>
</feature>
<accession>A0AAN6JGT3</accession>
<feature type="compositionally biased region" description="Polar residues" evidence="1">
    <location>
        <begin position="496"/>
        <end position="514"/>
    </location>
</feature>
<reference evidence="2" key="1">
    <citation type="journal article" date="2023" name="PhytoFront">
        <title>Draft Genome Resources of Seven Strains of Tilletia horrida, Causal Agent of Kernel Smut of Rice.</title>
        <authorList>
            <person name="Khanal S."/>
            <person name="Antony Babu S."/>
            <person name="Zhou X.G."/>
        </authorList>
    </citation>
    <scope>NUCLEOTIDE SEQUENCE</scope>
    <source>
        <strain evidence="2">TX3</strain>
    </source>
</reference>
<feature type="region of interest" description="Disordered" evidence="1">
    <location>
        <begin position="234"/>
        <end position="336"/>
    </location>
</feature>
<comment type="caution">
    <text evidence="2">The sequence shown here is derived from an EMBL/GenBank/DDBJ whole genome shotgun (WGS) entry which is preliminary data.</text>
</comment>
<feature type="region of interest" description="Disordered" evidence="1">
    <location>
        <begin position="159"/>
        <end position="185"/>
    </location>
</feature>
<feature type="region of interest" description="Disordered" evidence="1">
    <location>
        <begin position="355"/>
        <end position="424"/>
    </location>
</feature>
<feature type="compositionally biased region" description="Low complexity" evidence="1">
    <location>
        <begin position="483"/>
        <end position="495"/>
    </location>
</feature>
<feature type="region of interest" description="Disordered" evidence="1">
    <location>
        <begin position="440"/>
        <end position="520"/>
    </location>
</feature>
<evidence type="ECO:0000313" key="2">
    <source>
        <dbReference type="EMBL" id="KAK0519663.1"/>
    </source>
</evidence>
<feature type="compositionally biased region" description="Basic residues" evidence="1">
    <location>
        <begin position="175"/>
        <end position="185"/>
    </location>
</feature>
<dbReference type="Proteomes" id="UP001176521">
    <property type="component" value="Unassembled WGS sequence"/>
</dbReference>
<evidence type="ECO:0000256" key="1">
    <source>
        <dbReference type="SAM" id="MobiDB-lite"/>
    </source>
</evidence>
<dbReference type="EMBL" id="JAPDMQ010000933">
    <property type="protein sequence ID" value="KAK0519663.1"/>
    <property type="molecule type" value="Genomic_DNA"/>
</dbReference>
<gene>
    <name evidence="2" type="ORF">OC842_007370</name>
</gene>
<proteinExistence type="predicted"/>
<feature type="compositionally biased region" description="Basic and acidic residues" evidence="1">
    <location>
        <begin position="535"/>
        <end position="547"/>
    </location>
</feature>
<feature type="compositionally biased region" description="Low complexity" evidence="1">
    <location>
        <begin position="234"/>
        <end position="249"/>
    </location>
</feature>
<name>A0AAN6JGT3_9BASI</name>
<feature type="compositionally biased region" description="Low complexity" evidence="1">
    <location>
        <begin position="385"/>
        <end position="413"/>
    </location>
</feature>
<keyword evidence="3" id="KW-1185">Reference proteome</keyword>